<dbReference type="PANTHER" id="PTHR47959:SF13">
    <property type="entry name" value="ATP-DEPENDENT RNA HELICASE RHLE"/>
    <property type="match status" value="1"/>
</dbReference>
<comment type="caution">
    <text evidence="8">The sequence shown here is derived from an EMBL/GenBank/DDBJ whole genome shotgun (WGS) entry which is preliminary data.</text>
</comment>
<gene>
    <name evidence="8" type="ORF">LCGC14_0509800</name>
</gene>
<dbReference type="Pfam" id="PF00271">
    <property type="entry name" value="Helicase_C"/>
    <property type="match status" value="1"/>
</dbReference>
<dbReference type="InterPro" id="IPR050079">
    <property type="entry name" value="DEAD_box_RNA_helicase"/>
</dbReference>
<keyword evidence="2" id="KW-0378">Hydrolase</keyword>
<dbReference type="InterPro" id="IPR014001">
    <property type="entry name" value="Helicase_ATP-bd"/>
</dbReference>
<organism evidence="8">
    <name type="scientific">marine sediment metagenome</name>
    <dbReference type="NCBI Taxonomy" id="412755"/>
    <lineage>
        <taxon>unclassified sequences</taxon>
        <taxon>metagenomes</taxon>
        <taxon>ecological metagenomes</taxon>
    </lineage>
</organism>
<dbReference type="AlphaFoldDB" id="A0A0F9SJX9"/>
<evidence type="ECO:0000256" key="2">
    <source>
        <dbReference type="ARBA" id="ARBA00022801"/>
    </source>
</evidence>
<feature type="domain" description="Helicase ATP-binding" evidence="5">
    <location>
        <begin position="103"/>
        <end position="272"/>
    </location>
</feature>
<dbReference type="Gene3D" id="3.40.50.300">
    <property type="entry name" value="P-loop containing nucleotide triphosphate hydrolases"/>
    <property type="match status" value="2"/>
</dbReference>
<dbReference type="GO" id="GO:0005829">
    <property type="term" value="C:cytosol"/>
    <property type="evidence" value="ECO:0007669"/>
    <property type="project" value="TreeGrafter"/>
</dbReference>
<dbReference type="InterPro" id="IPR027417">
    <property type="entry name" value="P-loop_NTPase"/>
</dbReference>
<dbReference type="Pfam" id="PF00270">
    <property type="entry name" value="DEAD"/>
    <property type="match status" value="1"/>
</dbReference>
<feature type="domain" description="Helicase C-terminal" evidence="6">
    <location>
        <begin position="295"/>
        <end position="413"/>
    </location>
</feature>
<dbReference type="InterPro" id="IPR001650">
    <property type="entry name" value="Helicase_C-like"/>
</dbReference>
<dbReference type="GO" id="GO:0005524">
    <property type="term" value="F:ATP binding"/>
    <property type="evidence" value="ECO:0007669"/>
    <property type="project" value="UniProtKB-KW"/>
</dbReference>
<dbReference type="GO" id="GO:0016787">
    <property type="term" value="F:hydrolase activity"/>
    <property type="evidence" value="ECO:0007669"/>
    <property type="project" value="UniProtKB-KW"/>
</dbReference>
<keyword evidence="3" id="KW-0347">Helicase</keyword>
<sequence length="413" mass="46937">MYNQRTPGKRVRGKFTQNTRFGHSKRSGRFRGGPSRFAARKGRFKSPKLDISSFINKTAASPISEKVFVPEHSFADFELNSTLLRSIEQRGYLQPTPIQDKIIPSILRGKDVVGLSNTGTGKTAAFLIPLIEKVLQNPHEQILVVLPTRELALQIEQELQSITKHMRIYSITCIGGEHIRIQIRQLRYKSNFIIGTPGRLIDLVKRGILILNGVHIVVLDEADRMLDMGFVNDIRLLMAHVPEERQTLCFAATMSKKIELLINDFLKNPSTISVKTAETPENIEQDIVRVRDLNKVDVLHDLLQNNEFKKVLVFGRTRRGVENLSRTLTRRGLKIESIHSNKTQAQRKRALLSFKNNRVQALVATDVAARGLHIDNITHVINYEIPETYDDYIHRIGRTGRGTKRGKALTFVD</sequence>
<dbReference type="CDD" id="cd00268">
    <property type="entry name" value="DEADc"/>
    <property type="match status" value="1"/>
</dbReference>
<dbReference type="CDD" id="cd18787">
    <property type="entry name" value="SF2_C_DEAD"/>
    <property type="match status" value="1"/>
</dbReference>
<dbReference type="InterPro" id="IPR044742">
    <property type="entry name" value="DEAD/DEAH_RhlB"/>
</dbReference>
<dbReference type="SMART" id="SM00490">
    <property type="entry name" value="HELICc"/>
    <property type="match status" value="1"/>
</dbReference>
<dbReference type="GO" id="GO:0003724">
    <property type="term" value="F:RNA helicase activity"/>
    <property type="evidence" value="ECO:0007669"/>
    <property type="project" value="InterPro"/>
</dbReference>
<dbReference type="PROSITE" id="PS51194">
    <property type="entry name" value="HELICASE_CTER"/>
    <property type="match status" value="1"/>
</dbReference>
<dbReference type="InterPro" id="IPR000629">
    <property type="entry name" value="RNA-helicase_DEAD-box_CS"/>
</dbReference>
<dbReference type="PROSITE" id="PS51195">
    <property type="entry name" value="Q_MOTIF"/>
    <property type="match status" value="1"/>
</dbReference>
<keyword evidence="1" id="KW-0547">Nucleotide-binding</keyword>
<proteinExistence type="predicted"/>
<evidence type="ECO:0000259" key="6">
    <source>
        <dbReference type="PROSITE" id="PS51194"/>
    </source>
</evidence>
<evidence type="ECO:0000256" key="4">
    <source>
        <dbReference type="ARBA" id="ARBA00022840"/>
    </source>
</evidence>
<protein>
    <submittedName>
        <fullName evidence="8">Uncharacterized protein</fullName>
    </submittedName>
</protein>
<keyword evidence="4" id="KW-0067">ATP-binding</keyword>
<feature type="domain" description="DEAD-box RNA helicase Q" evidence="7">
    <location>
        <begin position="72"/>
        <end position="100"/>
    </location>
</feature>
<name>A0A0F9SJX9_9ZZZZ</name>
<dbReference type="SUPFAM" id="SSF52540">
    <property type="entry name" value="P-loop containing nucleoside triphosphate hydrolases"/>
    <property type="match status" value="1"/>
</dbReference>
<dbReference type="InterPro" id="IPR014014">
    <property type="entry name" value="RNA_helicase_DEAD_Q_motif"/>
</dbReference>
<evidence type="ECO:0000259" key="7">
    <source>
        <dbReference type="PROSITE" id="PS51195"/>
    </source>
</evidence>
<dbReference type="SMART" id="SM00487">
    <property type="entry name" value="DEXDc"/>
    <property type="match status" value="1"/>
</dbReference>
<reference evidence="8" key="1">
    <citation type="journal article" date="2015" name="Nature">
        <title>Complex archaea that bridge the gap between prokaryotes and eukaryotes.</title>
        <authorList>
            <person name="Spang A."/>
            <person name="Saw J.H."/>
            <person name="Jorgensen S.L."/>
            <person name="Zaremba-Niedzwiedzka K."/>
            <person name="Martijn J."/>
            <person name="Lind A.E."/>
            <person name="van Eijk R."/>
            <person name="Schleper C."/>
            <person name="Guy L."/>
            <person name="Ettema T.J."/>
        </authorList>
    </citation>
    <scope>NUCLEOTIDE SEQUENCE</scope>
</reference>
<evidence type="ECO:0000256" key="1">
    <source>
        <dbReference type="ARBA" id="ARBA00022741"/>
    </source>
</evidence>
<dbReference type="PANTHER" id="PTHR47959">
    <property type="entry name" value="ATP-DEPENDENT RNA HELICASE RHLE-RELATED"/>
    <property type="match status" value="1"/>
</dbReference>
<dbReference type="InterPro" id="IPR011545">
    <property type="entry name" value="DEAD/DEAH_box_helicase_dom"/>
</dbReference>
<dbReference type="EMBL" id="LAZR01000617">
    <property type="protein sequence ID" value="KKN62637.1"/>
    <property type="molecule type" value="Genomic_DNA"/>
</dbReference>
<dbReference type="PROSITE" id="PS00039">
    <property type="entry name" value="DEAD_ATP_HELICASE"/>
    <property type="match status" value="1"/>
</dbReference>
<accession>A0A0F9SJX9</accession>
<dbReference type="PROSITE" id="PS51192">
    <property type="entry name" value="HELICASE_ATP_BIND_1"/>
    <property type="match status" value="1"/>
</dbReference>
<evidence type="ECO:0000313" key="8">
    <source>
        <dbReference type="EMBL" id="KKN62637.1"/>
    </source>
</evidence>
<evidence type="ECO:0000256" key="3">
    <source>
        <dbReference type="ARBA" id="ARBA00022806"/>
    </source>
</evidence>
<dbReference type="GO" id="GO:0003676">
    <property type="term" value="F:nucleic acid binding"/>
    <property type="evidence" value="ECO:0007669"/>
    <property type="project" value="InterPro"/>
</dbReference>
<evidence type="ECO:0000259" key="5">
    <source>
        <dbReference type="PROSITE" id="PS51192"/>
    </source>
</evidence>